<geneLocation type="mitochondrion" evidence="2"/>
<dbReference type="EMBL" id="KY774314">
    <property type="protein sequence ID" value="ART32026.1"/>
    <property type="molecule type" value="Genomic_DNA"/>
</dbReference>
<dbReference type="EMBL" id="KY774314">
    <property type="protein sequence ID" value="ART31085.1"/>
    <property type="molecule type" value="Genomic_DNA"/>
</dbReference>
<dbReference type="AlphaFoldDB" id="A0A1Y0B3K2"/>
<gene>
    <name evidence="1" type="ORF">AEK19_MT0854</name>
    <name evidence="2" type="ORF">AEK19_MT1855</name>
</gene>
<evidence type="ECO:0000313" key="1">
    <source>
        <dbReference type="EMBL" id="ART31085.1"/>
    </source>
</evidence>
<proteinExistence type="predicted"/>
<organism evidence="2">
    <name type="scientific">Utricularia reniformis</name>
    <dbReference type="NCBI Taxonomy" id="192314"/>
    <lineage>
        <taxon>Eukaryota</taxon>
        <taxon>Viridiplantae</taxon>
        <taxon>Streptophyta</taxon>
        <taxon>Embryophyta</taxon>
        <taxon>Tracheophyta</taxon>
        <taxon>Spermatophyta</taxon>
        <taxon>Magnoliopsida</taxon>
        <taxon>eudicotyledons</taxon>
        <taxon>Gunneridae</taxon>
        <taxon>Pentapetalae</taxon>
        <taxon>asterids</taxon>
        <taxon>lamiids</taxon>
        <taxon>Lamiales</taxon>
        <taxon>Lentibulariaceae</taxon>
        <taxon>Utricularia</taxon>
    </lineage>
</organism>
<keyword evidence="2" id="KW-0496">Mitochondrion</keyword>
<protein>
    <submittedName>
        <fullName evidence="2">Uncharacterized protein</fullName>
    </submittedName>
</protein>
<reference evidence="2" key="1">
    <citation type="submission" date="2017-03" db="EMBL/GenBank/DDBJ databases">
        <title>The mitochondrial genome of the carnivorous plant Utricularia reniformis (Lentibulariaceae): structure, comparative analysis and evolutionary landmarks.</title>
        <authorList>
            <person name="Silva S.R."/>
            <person name="Alvarenga D.O."/>
            <person name="Michael T.P."/>
            <person name="Miranda V.F.O."/>
            <person name="Varani A.M."/>
        </authorList>
    </citation>
    <scope>NUCLEOTIDE SEQUENCE</scope>
</reference>
<evidence type="ECO:0000313" key="2">
    <source>
        <dbReference type="EMBL" id="ART32026.1"/>
    </source>
</evidence>
<sequence>MHMAFDAADSLLNKCGNNRFRSSAQPTRPGAAKSAVLETTKYSWRRSSIYKWVRRPGKSPC</sequence>
<name>A0A1Y0B3K2_9LAMI</name>
<accession>A0A1Y0B3K2</accession>